<dbReference type="GO" id="GO:0030638">
    <property type="term" value="P:polyketide metabolic process"/>
    <property type="evidence" value="ECO:0007669"/>
    <property type="project" value="InterPro"/>
</dbReference>
<gene>
    <name evidence="1" type="ORF">CRT60_20735</name>
</gene>
<dbReference type="RefSeq" id="WP_098738418.1">
    <property type="nucleotide sequence ID" value="NZ_PDKW01000042.1"/>
</dbReference>
<dbReference type="EMBL" id="PDKW01000042">
    <property type="protein sequence ID" value="PGH55703.1"/>
    <property type="molecule type" value="Genomic_DNA"/>
</dbReference>
<dbReference type="AlphaFoldDB" id="A0A2B8BDT5"/>
<dbReference type="PANTHER" id="PTHR38436:SF1">
    <property type="entry name" value="ESTER CYCLASE"/>
    <property type="match status" value="1"/>
</dbReference>
<protein>
    <submittedName>
        <fullName evidence="1">Ester cyclase</fullName>
    </submittedName>
</protein>
<comment type="caution">
    <text evidence="1">The sequence shown here is derived from an EMBL/GenBank/DDBJ whole genome shotgun (WGS) entry which is preliminary data.</text>
</comment>
<proteinExistence type="predicted"/>
<evidence type="ECO:0000313" key="1">
    <source>
        <dbReference type="EMBL" id="PGH55703.1"/>
    </source>
</evidence>
<evidence type="ECO:0000313" key="2">
    <source>
        <dbReference type="Proteomes" id="UP000225379"/>
    </source>
</evidence>
<name>A0A2B8BDT5_9PROT</name>
<dbReference type="InterPro" id="IPR009959">
    <property type="entry name" value="Cyclase_SnoaL-like"/>
</dbReference>
<accession>A0A2B8BDT5</accession>
<dbReference type="Pfam" id="PF07366">
    <property type="entry name" value="SnoaL"/>
    <property type="match status" value="1"/>
</dbReference>
<dbReference type="Proteomes" id="UP000225379">
    <property type="component" value="Unassembled WGS sequence"/>
</dbReference>
<dbReference type="OrthoDB" id="8849037at2"/>
<sequence>MAPKDDTVTRTGLTPQELRAVETLYRAFSEGNPDLLDEAVTEDWQDIPLNPGQQPGRDGMKPLIRGFLAAFPDTKIEVLDIIGAPGRAAVRAVMTGTHSGDWFGIAPTGRPFRVAIHEFHRIADGKLTHTWHLEDWFGWMNQIGARPVLAEEAGR</sequence>
<reference evidence="2" key="1">
    <citation type="submission" date="2017-10" db="EMBL/GenBank/DDBJ databases">
        <authorList>
            <person name="Kravchenko I.K."/>
            <person name="Grouzdev D.S."/>
        </authorList>
    </citation>
    <scope>NUCLEOTIDE SEQUENCE [LARGE SCALE GENOMIC DNA]</scope>
    <source>
        <strain evidence="2">B2</strain>
    </source>
</reference>
<dbReference type="Gene3D" id="3.10.450.50">
    <property type="match status" value="1"/>
</dbReference>
<keyword evidence="2" id="KW-1185">Reference proteome</keyword>
<dbReference type="PANTHER" id="PTHR38436">
    <property type="entry name" value="POLYKETIDE CYCLASE SNOAL-LIKE DOMAIN"/>
    <property type="match status" value="1"/>
</dbReference>
<dbReference type="InterPro" id="IPR032710">
    <property type="entry name" value="NTF2-like_dom_sf"/>
</dbReference>
<dbReference type="SUPFAM" id="SSF54427">
    <property type="entry name" value="NTF2-like"/>
    <property type="match status" value="1"/>
</dbReference>
<organism evidence="1 2">
    <name type="scientific">Azospirillum palustre</name>
    <dbReference type="NCBI Taxonomy" id="2044885"/>
    <lineage>
        <taxon>Bacteria</taxon>
        <taxon>Pseudomonadati</taxon>
        <taxon>Pseudomonadota</taxon>
        <taxon>Alphaproteobacteria</taxon>
        <taxon>Rhodospirillales</taxon>
        <taxon>Azospirillaceae</taxon>
        <taxon>Azospirillum</taxon>
    </lineage>
</organism>